<dbReference type="EMBL" id="JACHFD010000006">
    <property type="protein sequence ID" value="MBB5351441.1"/>
    <property type="molecule type" value="Genomic_DNA"/>
</dbReference>
<dbReference type="SUPFAM" id="SSF48452">
    <property type="entry name" value="TPR-like"/>
    <property type="match status" value="4"/>
</dbReference>
<organism evidence="3 4">
    <name type="scientific">Haloferula luteola</name>
    <dbReference type="NCBI Taxonomy" id="595692"/>
    <lineage>
        <taxon>Bacteria</taxon>
        <taxon>Pseudomonadati</taxon>
        <taxon>Verrucomicrobiota</taxon>
        <taxon>Verrucomicrobiia</taxon>
        <taxon>Verrucomicrobiales</taxon>
        <taxon>Verrucomicrobiaceae</taxon>
        <taxon>Haloferula</taxon>
    </lineage>
</organism>
<keyword evidence="2" id="KW-0802">TPR repeat</keyword>
<keyword evidence="4" id="KW-1185">Reference proteome</keyword>
<dbReference type="PANTHER" id="PTHR44943">
    <property type="entry name" value="CELLULOSE SYNTHASE OPERON PROTEIN C"/>
    <property type="match status" value="1"/>
</dbReference>
<evidence type="ECO:0000313" key="4">
    <source>
        <dbReference type="Proteomes" id="UP000557717"/>
    </source>
</evidence>
<evidence type="ECO:0000313" key="3">
    <source>
        <dbReference type="EMBL" id="MBB5351441.1"/>
    </source>
</evidence>
<dbReference type="AlphaFoldDB" id="A0A840VF53"/>
<dbReference type="PANTHER" id="PTHR44943:SF8">
    <property type="entry name" value="TPR REPEAT-CONTAINING PROTEIN MJ0263"/>
    <property type="match status" value="1"/>
</dbReference>
<sequence length="850" mass="92200">MRLPRLRPALLVATLFVPPLGAEDLAQLEAYRQGMDALSGELWPVAIARFQTALEAPDLTPEDLRTLRLRLAESQVRNQQPEAALQALADPTLAEDPEALFWKAQALTGAGRFQDALEVFALIKEGSPHFKEALLTQALVERSLGDLAGAVATFDRLGRERNAPLIARLLKSETLLEAKQPQAALEALPKRSDLPANIAKRADFLRGEALIDLERPAEAETLFNQLTESPEGQSLRDFHLASIELARARLAQGATQPAADGLLAFIQLHPDSPVLDAAFSTLLRCLPEQPTPNDPILTRLREWAPSALTGSPSILGESGNASGSWPALPVASAQSVGAEALYYLAIATRQLGVADASLQARRLLIRLRQEFPQHPLVARSLLDLGRWDLEAGRKDQAAAHFALLGKRGVPSPATLRAEALALEASSRFSDGDFQQASTLFQEASTLLENEQQVAAQQNAAVSLLASGQLAAFDSLIEQVADPELTAHLALERGIYLATHRDPGARAELEAFLAQHPQHPRAAEGRLYAALAAVNAVPPDPIAAKAFLDAIPADARSSLPAATLTLVEIRRLQALSDWPAAAALAAEFLTQHPQDPARPLLLYERGRALFQNKDFNAAGIVLKTLVQESPDHPDAPAALLLAARAAAEGATPQARKESIGLFKQLAEKDSPFRDFARLELADLYILRSQLDDAIALLEPWMKELQAQDPLLVDVGLKLGEALYARAQESPQVLERALAVQDRLLSMLPEDASSRQSVLYQKGMTLEQFGDREDAALDAYMQVVQNASEAKDGDWNAIEGCGRKALLILEKREQWSAAMKLASRIASLNGPNAAEAAERAKNLRLEHMIYDR</sequence>
<name>A0A840VF53_9BACT</name>
<dbReference type="Pfam" id="PF13432">
    <property type="entry name" value="TPR_16"/>
    <property type="match status" value="2"/>
</dbReference>
<dbReference type="RefSeq" id="WP_184017597.1">
    <property type="nucleotide sequence ID" value="NZ_JACHFD010000006.1"/>
</dbReference>
<dbReference type="Proteomes" id="UP000557717">
    <property type="component" value="Unassembled WGS sequence"/>
</dbReference>
<keyword evidence="1" id="KW-0677">Repeat</keyword>
<dbReference type="Gene3D" id="1.25.40.10">
    <property type="entry name" value="Tetratricopeptide repeat domain"/>
    <property type="match status" value="3"/>
</dbReference>
<gene>
    <name evidence="3" type="ORF">HNR46_001677</name>
</gene>
<proteinExistence type="predicted"/>
<evidence type="ECO:0000256" key="1">
    <source>
        <dbReference type="ARBA" id="ARBA00022737"/>
    </source>
</evidence>
<protein>
    <submittedName>
        <fullName evidence="3">Tetratricopeptide (TPR) repeat protein</fullName>
    </submittedName>
</protein>
<dbReference type="InterPro" id="IPR011990">
    <property type="entry name" value="TPR-like_helical_dom_sf"/>
</dbReference>
<comment type="caution">
    <text evidence="3">The sequence shown here is derived from an EMBL/GenBank/DDBJ whole genome shotgun (WGS) entry which is preliminary data.</text>
</comment>
<accession>A0A840VF53</accession>
<dbReference type="InterPro" id="IPR051685">
    <property type="entry name" value="Ycf3/AcsC/BcsC/TPR_MFPF"/>
</dbReference>
<evidence type="ECO:0000256" key="2">
    <source>
        <dbReference type="ARBA" id="ARBA00022803"/>
    </source>
</evidence>
<reference evidence="3 4" key="1">
    <citation type="submission" date="2020-08" db="EMBL/GenBank/DDBJ databases">
        <title>Genomic Encyclopedia of Type Strains, Phase IV (KMG-IV): sequencing the most valuable type-strain genomes for metagenomic binning, comparative biology and taxonomic classification.</title>
        <authorList>
            <person name="Goeker M."/>
        </authorList>
    </citation>
    <scope>NUCLEOTIDE SEQUENCE [LARGE SCALE GENOMIC DNA]</scope>
    <source>
        <strain evidence="3 4">YC6886</strain>
    </source>
</reference>